<evidence type="ECO:0000313" key="1">
    <source>
        <dbReference type="EMBL" id="KAK6506181.1"/>
    </source>
</evidence>
<comment type="caution">
    <text evidence="1">The sequence shown here is derived from an EMBL/GenBank/DDBJ whole genome shotgun (WGS) entry which is preliminary data.</text>
</comment>
<accession>A0AAN8NA16</accession>
<evidence type="ECO:0000313" key="2">
    <source>
        <dbReference type="Proteomes" id="UP001307849"/>
    </source>
</evidence>
<protein>
    <recommendedName>
        <fullName evidence="3">F-box domain-containing protein</fullName>
    </recommendedName>
</protein>
<evidence type="ECO:0008006" key="3">
    <source>
        <dbReference type="Google" id="ProtNLM"/>
    </source>
</evidence>
<organism evidence="1 2">
    <name type="scientific">Arthrobotrys conoides</name>
    <dbReference type="NCBI Taxonomy" id="74498"/>
    <lineage>
        <taxon>Eukaryota</taxon>
        <taxon>Fungi</taxon>
        <taxon>Dikarya</taxon>
        <taxon>Ascomycota</taxon>
        <taxon>Pezizomycotina</taxon>
        <taxon>Orbiliomycetes</taxon>
        <taxon>Orbiliales</taxon>
        <taxon>Orbiliaceae</taxon>
        <taxon>Arthrobotrys</taxon>
    </lineage>
</organism>
<reference evidence="1 2" key="1">
    <citation type="submission" date="2019-10" db="EMBL/GenBank/DDBJ databases">
        <authorList>
            <person name="Palmer J.M."/>
        </authorList>
    </citation>
    <scope>NUCLEOTIDE SEQUENCE [LARGE SCALE GENOMIC DNA]</scope>
    <source>
        <strain evidence="1 2">TWF506</strain>
    </source>
</reference>
<proteinExistence type="predicted"/>
<sequence>MEKCPNELIGLFLEEPSLKKKDLANFARVSRRFQKIADRVLYRTLGIDIDPIPYPGNDMVPPVPEPKLARFRRMVQAFHTKKEHVRALAYSHTSAKYLTLGPNERLFKNYLSRFNRIRRFAMYTFGDGPQYFPWVEILKGISGILVSNPNLEELVIVHKPNTEELSQDLDMGSIQKILRQGTVVKLKVLTLQFILAGWAHEIREDTWGLTDNVMTVLEGCTNNIMQFLLDYVVPAEGTLKKPPKGTRRRLWSLPGLRYLAINFIGRTVAPLSDIFDTASLSNVYGFHFLSPICQDFEEMTKNLSLLVRLKEIHIHILNVNNWVPPFLLGGEEMPVYGEEDCRKATELLIVSFKALGLVSFFAELPGRDGVLLMTYLVQRVPRQVFDNFELPAYAVATQVWSQVEEIGCLGIGHHMP</sequence>
<dbReference type="AlphaFoldDB" id="A0AAN8NA16"/>
<keyword evidence="2" id="KW-1185">Reference proteome</keyword>
<dbReference type="Proteomes" id="UP001307849">
    <property type="component" value="Unassembled WGS sequence"/>
</dbReference>
<gene>
    <name evidence="1" type="ORF">TWF506_011102</name>
</gene>
<name>A0AAN8NA16_9PEZI</name>
<dbReference type="EMBL" id="JAVHJM010000009">
    <property type="protein sequence ID" value="KAK6506181.1"/>
    <property type="molecule type" value="Genomic_DNA"/>
</dbReference>